<proteinExistence type="predicted"/>
<evidence type="ECO:0000313" key="3">
    <source>
        <dbReference type="Proteomes" id="UP000030595"/>
    </source>
</evidence>
<accession>A0A0A3J2A1</accession>
<dbReference type="AlphaFoldDB" id="A0A0A3J2A1"/>
<keyword evidence="1" id="KW-0472">Membrane</keyword>
<dbReference type="EMBL" id="JPVQ01000051">
    <property type="protein sequence ID" value="KGR89278.1"/>
    <property type="molecule type" value="Genomic_DNA"/>
</dbReference>
<organism evidence="2 3">
    <name type="scientific">Ureibacillus massiliensis 4400831 = CIP 108448 = CCUG 49529</name>
    <dbReference type="NCBI Taxonomy" id="1211035"/>
    <lineage>
        <taxon>Bacteria</taxon>
        <taxon>Bacillati</taxon>
        <taxon>Bacillota</taxon>
        <taxon>Bacilli</taxon>
        <taxon>Bacillales</taxon>
        <taxon>Caryophanaceae</taxon>
        <taxon>Ureibacillus</taxon>
    </lineage>
</organism>
<evidence type="ECO:0000313" key="2">
    <source>
        <dbReference type="EMBL" id="KGR89278.1"/>
    </source>
</evidence>
<dbReference type="RefSeq" id="WP_036179497.1">
    <property type="nucleotide sequence ID" value="NZ_AVCZ01000051.1"/>
</dbReference>
<dbReference type="eggNOG" id="ENOG5030C0Y">
    <property type="taxonomic scope" value="Bacteria"/>
</dbReference>
<name>A0A0A3J2A1_9BACL</name>
<keyword evidence="3" id="KW-1185">Reference proteome</keyword>
<keyword evidence="1" id="KW-0812">Transmembrane</keyword>
<gene>
    <name evidence="2" type="ORF">CD30_17380</name>
</gene>
<dbReference type="Proteomes" id="UP000030595">
    <property type="component" value="Unassembled WGS sequence"/>
</dbReference>
<keyword evidence="1" id="KW-1133">Transmembrane helix</keyword>
<feature type="transmembrane region" description="Helical" evidence="1">
    <location>
        <begin position="13"/>
        <end position="34"/>
    </location>
</feature>
<evidence type="ECO:0000256" key="1">
    <source>
        <dbReference type="SAM" id="Phobius"/>
    </source>
</evidence>
<dbReference type="OrthoDB" id="2390218at2"/>
<reference evidence="2 3" key="1">
    <citation type="submission" date="2014-02" db="EMBL/GenBank/DDBJ databases">
        <title>Draft genome sequence of Lysinibacillus massiliensis CCUG 49529.</title>
        <authorList>
            <person name="Zhang F."/>
            <person name="Wang G."/>
            <person name="Zhang L."/>
        </authorList>
    </citation>
    <scope>NUCLEOTIDE SEQUENCE [LARGE SCALE GENOMIC DNA]</scope>
    <source>
        <strain evidence="2 3">CCUG 49529</strain>
    </source>
</reference>
<comment type="caution">
    <text evidence="2">The sequence shown here is derived from an EMBL/GenBank/DDBJ whole genome shotgun (WGS) entry which is preliminary data.</text>
</comment>
<sequence length="67" mass="8125">MDFLYFPEDKTEYLPVLIELLVLLVLCFIVFNLFRRISKKQELKAKEIEERILREKQHQSAPNKTEE</sequence>
<protein>
    <submittedName>
        <fullName evidence="2">Uncharacterized protein</fullName>
    </submittedName>
</protein>